<dbReference type="AlphaFoldDB" id="A0A2W5TZ90"/>
<dbReference type="EMBL" id="QFQP01000001">
    <property type="protein sequence ID" value="PZR18533.1"/>
    <property type="molecule type" value="Genomic_DNA"/>
</dbReference>
<dbReference type="Proteomes" id="UP000249061">
    <property type="component" value="Unassembled WGS sequence"/>
</dbReference>
<organism evidence="1 2">
    <name type="scientific">Archangium gephyra</name>
    <dbReference type="NCBI Taxonomy" id="48"/>
    <lineage>
        <taxon>Bacteria</taxon>
        <taxon>Pseudomonadati</taxon>
        <taxon>Myxococcota</taxon>
        <taxon>Myxococcia</taxon>
        <taxon>Myxococcales</taxon>
        <taxon>Cystobacterineae</taxon>
        <taxon>Archangiaceae</taxon>
        <taxon>Archangium</taxon>
    </lineage>
</organism>
<accession>A0A2W5TZ90</accession>
<evidence type="ECO:0000313" key="2">
    <source>
        <dbReference type="Proteomes" id="UP000249061"/>
    </source>
</evidence>
<comment type="caution">
    <text evidence="1">The sequence shown here is derived from an EMBL/GenBank/DDBJ whole genome shotgun (WGS) entry which is preliminary data.</text>
</comment>
<evidence type="ECO:0008006" key="3">
    <source>
        <dbReference type="Google" id="ProtNLM"/>
    </source>
</evidence>
<evidence type="ECO:0000313" key="1">
    <source>
        <dbReference type="EMBL" id="PZR18533.1"/>
    </source>
</evidence>
<sequence length="199" mass="21312">MPVDPSEVAARVAVCESTDRGRGTMFNELLALVNRELGAGAVTRVRAVLPPDAKYRDIFSYPIADFLKLMFAAADLLEPKLGSVELAIRACGAATVDAFARTPAGRVFFGVVSLAGPARLLSQAQTGYTTVVTYRSRSYTPKTDSSGSIVMNDAMQPVAYHEGVLEAVLRNVGYDATVCGKAIDVKTAEYSLEWKKQAA</sequence>
<dbReference type="NCBIfam" id="TIGR02265">
    <property type="entry name" value="Mxa_TIGR02265"/>
    <property type="match status" value="1"/>
</dbReference>
<proteinExistence type="predicted"/>
<protein>
    <recommendedName>
        <fullName evidence="3">TIGR02265 family protein</fullName>
    </recommendedName>
</protein>
<dbReference type="Pfam" id="PF09536">
    <property type="entry name" value="DUF2378"/>
    <property type="match status" value="1"/>
</dbReference>
<reference evidence="1 2" key="1">
    <citation type="submission" date="2017-08" db="EMBL/GenBank/DDBJ databases">
        <title>Infants hospitalized years apart are colonized by the same room-sourced microbial strains.</title>
        <authorList>
            <person name="Brooks B."/>
            <person name="Olm M.R."/>
            <person name="Firek B.A."/>
            <person name="Baker R."/>
            <person name="Thomas B.C."/>
            <person name="Morowitz M.J."/>
            <person name="Banfield J.F."/>
        </authorList>
    </citation>
    <scope>NUCLEOTIDE SEQUENCE [LARGE SCALE GENOMIC DNA]</scope>
    <source>
        <strain evidence="1">S2_003_000_R2_14</strain>
    </source>
</reference>
<dbReference type="InterPro" id="IPR011751">
    <property type="entry name" value="Mxa_paralog_2265"/>
</dbReference>
<name>A0A2W5TZ90_9BACT</name>
<gene>
    <name evidence="1" type="ORF">DI536_01245</name>
</gene>